<organism evidence="3 4">
    <name type="scientific">Streptomyces albireticuli</name>
    <dbReference type="NCBI Taxonomy" id="1940"/>
    <lineage>
        <taxon>Bacteria</taxon>
        <taxon>Bacillati</taxon>
        <taxon>Actinomycetota</taxon>
        <taxon>Actinomycetes</taxon>
        <taxon>Kitasatosporales</taxon>
        <taxon>Streptomycetaceae</taxon>
        <taxon>Streptomyces</taxon>
    </lineage>
</organism>
<dbReference type="PANTHER" id="PTHR23530">
    <property type="entry name" value="TRANSPORT PROTEIN-RELATED"/>
    <property type="match status" value="1"/>
</dbReference>
<feature type="region of interest" description="Disordered" evidence="1">
    <location>
        <begin position="416"/>
        <end position="449"/>
    </location>
</feature>
<accession>A0A1Z2LA62</accession>
<dbReference type="Proteomes" id="UP000195755">
    <property type="component" value="Chromosome"/>
</dbReference>
<evidence type="ECO:0008006" key="5">
    <source>
        <dbReference type="Google" id="ProtNLM"/>
    </source>
</evidence>
<evidence type="ECO:0000313" key="3">
    <source>
        <dbReference type="EMBL" id="ARZ71177.1"/>
    </source>
</evidence>
<feature type="transmembrane region" description="Helical" evidence="2">
    <location>
        <begin position="321"/>
        <end position="340"/>
    </location>
</feature>
<sequence length="449" mass="46696">MRARTGRRGAGTGPTVTARRIIRLNYGFQLLFNLLWWMPVFYAYQKAAGLSDGQIFGIQSIYYVAFCLFEIPTGLIADRIGTRNCLLAGAVVMTAANLAPVVSASYTGFLVHFLAIAAGRSLTSGAASAYLYDGLRAEKCDEHYLRAEGTARALGLVAKVVCWPLVGPLMAVAHPAPYVLSAASAAGSLACAVALPRLAGAGGGTGKTDGGHGGGAFLRDAGAALRCVASSRWLTLVMVQGVAVFTLSRICQVNLFQPILLDHGIAEASHGSVMAAMTVAEAVASARPQWLSRRLPPVAWVSLLSLALAGSLAAMTFGGPWAVVALLCLFAAATGFAYPIQRKLVNDAVPTHAPRATLLSVESIVDRAVCALAAIAAGAYLAAGRLDALLWHSAVATAVLLGIFQLLLRSGVVRRESPGRGVRPGGPGETRAGAADRPGTARNRARKPL</sequence>
<feature type="transmembrane region" description="Helical" evidence="2">
    <location>
        <begin position="364"/>
        <end position="383"/>
    </location>
</feature>
<keyword evidence="2" id="KW-0472">Membrane</keyword>
<dbReference type="GO" id="GO:0022857">
    <property type="term" value="F:transmembrane transporter activity"/>
    <property type="evidence" value="ECO:0007669"/>
    <property type="project" value="InterPro"/>
</dbReference>
<proteinExistence type="predicted"/>
<dbReference type="PANTHER" id="PTHR23530:SF1">
    <property type="entry name" value="PERMEASE, MAJOR FACILITATOR SUPERFAMILY-RELATED"/>
    <property type="match status" value="1"/>
</dbReference>
<dbReference type="SUPFAM" id="SSF103473">
    <property type="entry name" value="MFS general substrate transporter"/>
    <property type="match status" value="1"/>
</dbReference>
<dbReference type="InterPro" id="IPR053160">
    <property type="entry name" value="MFS_DHA3_Transporter"/>
</dbReference>
<dbReference type="Gene3D" id="1.20.1250.20">
    <property type="entry name" value="MFS general substrate transporter like domains"/>
    <property type="match status" value="1"/>
</dbReference>
<evidence type="ECO:0000313" key="4">
    <source>
        <dbReference type="Proteomes" id="UP000195755"/>
    </source>
</evidence>
<feature type="transmembrane region" description="Helical" evidence="2">
    <location>
        <begin position="109"/>
        <end position="132"/>
    </location>
</feature>
<dbReference type="RefSeq" id="WP_087929024.1">
    <property type="nucleotide sequence ID" value="NZ_CP021744.1"/>
</dbReference>
<feature type="transmembrane region" description="Helical" evidence="2">
    <location>
        <begin position="56"/>
        <end position="77"/>
    </location>
</feature>
<evidence type="ECO:0000256" key="1">
    <source>
        <dbReference type="SAM" id="MobiDB-lite"/>
    </source>
</evidence>
<feature type="transmembrane region" description="Helical" evidence="2">
    <location>
        <begin position="21"/>
        <end position="44"/>
    </location>
</feature>
<dbReference type="EMBL" id="CP021744">
    <property type="protein sequence ID" value="ARZ71177.1"/>
    <property type="molecule type" value="Genomic_DNA"/>
</dbReference>
<evidence type="ECO:0000256" key="2">
    <source>
        <dbReference type="SAM" id="Phobius"/>
    </source>
</evidence>
<keyword evidence="2" id="KW-1133">Transmembrane helix</keyword>
<feature type="transmembrane region" description="Helical" evidence="2">
    <location>
        <begin position="297"/>
        <end position="315"/>
    </location>
</feature>
<dbReference type="CDD" id="cd06174">
    <property type="entry name" value="MFS"/>
    <property type="match status" value="1"/>
</dbReference>
<dbReference type="KEGG" id="salj:SMD11_5598"/>
<dbReference type="InterPro" id="IPR011701">
    <property type="entry name" value="MFS"/>
</dbReference>
<protein>
    <recommendedName>
        <fullName evidence="5">MFS transporter</fullName>
    </recommendedName>
</protein>
<dbReference type="Pfam" id="PF07690">
    <property type="entry name" value="MFS_1"/>
    <property type="match status" value="1"/>
</dbReference>
<feature type="transmembrane region" description="Helical" evidence="2">
    <location>
        <begin position="178"/>
        <end position="199"/>
    </location>
</feature>
<feature type="transmembrane region" description="Helical" evidence="2">
    <location>
        <begin position="84"/>
        <end position="103"/>
    </location>
</feature>
<gene>
    <name evidence="3" type="ORF">SMD11_5598</name>
</gene>
<feature type="transmembrane region" description="Helical" evidence="2">
    <location>
        <begin position="389"/>
        <end position="408"/>
    </location>
</feature>
<keyword evidence="2" id="KW-0812">Transmembrane</keyword>
<dbReference type="InterPro" id="IPR036259">
    <property type="entry name" value="MFS_trans_sf"/>
</dbReference>
<name>A0A1Z2LA62_9ACTN</name>
<dbReference type="AlphaFoldDB" id="A0A1Z2LA62"/>
<reference evidence="3 4" key="1">
    <citation type="submission" date="2017-06" db="EMBL/GenBank/DDBJ databases">
        <title>Streptomyces albireticuli Genome sequencing and assembly.</title>
        <authorList>
            <person name="Wang Y."/>
            <person name="Du B."/>
            <person name="Ding Y."/>
            <person name="Liu H."/>
            <person name="Hou Q."/>
            <person name="Liu K."/>
            <person name="Yao L."/>
            <person name="Wang C."/>
        </authorList>
    </citation>
    <scope>NUCLEOTIDE SEQUENCE [LARGE SCALE GENOMIC DNA]</scope>
    <source>
        <strain evidence="3 4">MDJK11</strain>
    </source>
</reference>
<feature type="transmembrane region" description="Helical" evidence="2">
    <location>
        <begin position="153"/>
        <end position="172"/>
    </location>
</feature>
<dbReference type="OrthoDB" id="350307at2"/>